<dbReference type="SUPFAM" id="SSF81296">
    <property type="entry name" value="E set domains"/>
    <property type="match status" value="1"/>
</dbReference>
<sequence>MCTMFPVILATILATLASTRAQSWTLTRGGNTGVSAMQMTVASLTNVVIIDKFEQNPLHDGRGNPVWGAVYSTQSNQARPLHLETNSFCASGTWLSNGTLANIGGNARVAGRKSFAPNGLQGVRLFHPCADNEKCDVYENPQRIRLTSSRWYPSTARLPDGSVFICGGARGGGWSNYKGHDNPTVEFFPPKNIHGYNGLQIPLPFLRESLPHNLFPHIMLLPDDELFIAANHMAIKYNWKKNTEFRLPDIPNGQKVTYPLSGVGVLLPLTYENNYKPEVLLCGGSELSEKVTSKEVSAQFPASRRCARIVLDSAGIAAGWKSELMPEERVMPDAVILPDGKILIVNGAKTGTAGYGNAKDRVGESNADHPVFTPVLYDPNAPAGRRFDSKGMPTSPIARMYHSALTLLPDGRVMIAGSNPNNDVTTAKYPTEYQVEYIHPPYMSVARPSFDGLPETWNYGQHVAVKLRLPPNSNSPVVTVSLMDLGFSTHGVHMDMRMVKLKCTLAATKRALAIEGPPSPAIYPPGPAWVFVLVDGVPSIAHKVLIGNGRSPPVDEGAIANMLANTPKPNGSDITGEDDGSPDTDENSPMPDGDSSADGGN</sequence>
<dbReference type="Pfam" id="PF07250">
    <property type="entry name" value="Glyoxal_oxid_N"/>
    <property type="match status" value="1"/>
</dbReference>
<evidence type="ECO:0000313" key="7">
    <source>
        <dbReference type="Proteomes" id="UP000383932"/>
    </source>
</evidence>
<feature type="region of interest" description="Disordered" evidence="2">
    <location>
        <begin position="562"/>
        <end position="601"/>
    </location>
</feature>
<keyword evidence="1 3" id="KW-0732">Signal</keyword>
<evidence type="ECO:0000259" key="4">
    <source>
        <dbReference type="Pfam" id="PF07250"/>
    </source>
</evidence>
<dbReference type="InterPro" id="IPR037293">
    <property type="entry name" value="Gal_Oxidase_central_sf"/>
</dbReference>
<comment type="caution">
    <text evidence="6">The sequence shown here is derived from an EMBL/GenBank/DDBJ whole genome shotgun (WGS) entry which is preliminary data.</text>
</comment>
<dbReference type="InterPro" id="IPR009880">
    <property type="entry name" value="Glyoxal_oxidase_N"/>
</dbReference>
<evidence type="ECO:0000256" key="3">
    <source>
        <dbReference type="SAM" id="SignalP"/>
    </source>
</evidence>
<dbReference type="InterPro" id="IPR013783">
    <property type="entry name" value="Ig-like_fold"/>
</dbReference>
<feature type="signal peptide" evidence="3">
    <location>
        <begin position="1"/>
        <end position="21"/>
    </location>
</feature>
<feature type="domain" description="Galactose oxidase-like Early set" evidence="5">
    <location>
        <begin position="447"/>
        <end position="545"/>
    </location>
</feature>
<evidence type="ECO:0000313" key="6">
    <source>
        <dbReference type="EMBL" id="KAB5589217.1"/>
    </source>
</evidence>
<accession>A0A5N5QD06</accession>
<dbReference type="InterPro" id="IPR015202">
    <property type="entry name" value="GO-like_E_set"/>
</dbReference>
<feature type="chain" id="PRO_5024455716" evidence="3">
    <location>
        <begin position="22"/>
        <end position="601"/>
    </location>
</feature>
<evidence type="ECO:0000256" key="1">
    <source>
        <dbReference type="ARBA" id="ARBA00022729"/>
    </source>
</evidence>
<dbReference type="AlphaFoldDB" id="A0A5N5QD06"/>
<feature type="domain" description="Glyoxal oxidase N-terminal" evidence="4">
    <location>
        <begin position="69"/>
        <end position="442"/>
    </location>
</feature>
<evidence type="ECO:0000259" key="5">
    <source>
        <dbReference type="Pfam" id="PF09118"/>
    </source>
</evidence>
<dbReference type="Pfam" id="PF09118">
    <property type="entry name" value="GO-like_E_set"/>
    <property type="match status" value="1"/>
</dbReference>
<dbReference type="InterPro" id="IPR011043">
    <property type="entry name" value="Gal_Oxase/kelch_b-propeller"/>
</dbReference>
<proteinExistence type="predicted"/>
<feature type="compositionally biased region" description="Polar residues" evidence="2">
    <location>
        <begin position="563"/>
        <end position="573"/>
    </location>
</feature>
<feature type="compositionally biased region" description="Acidic residues" evidence="2">
    <location>
        <begin position="575"/>
        <end position="586"/>
    </location>
</feature>
<dbReference type="PANTHER" id="PTHR32208:SF96">
    <property type="entry name" value="GLYOXAL OXIDASE"/>
    <property type="match status" value="1"/>
</dbReference>
<dbReference type="CDD" id="cd02851">
    <property type="entry name" value="E_set_GO_C"/>
    <property type="match status" value="1"/>
</dbReference>
<dbReference type="EMBL" id="SSOP01000301">
    <property type="protein sequence ID" value="KAB5589217.1"/>
    <property type="molecule type" value="Genomic_DNA"/>
</dbReference>
<dbReference type="Gene3D" id="2.60.40.10">
    <property type="entry name" value="Immunoglobulins"/>
    <property type="match status" value="1"/>
</dbReference>
<name>A0A5N5QD06_9AGAM</name>
<dbReference type="SUPFAM" id="SSF50965">
    <property type="entry name" value="Galactose oxidase, central domain"/>
    <property type="match status" value="1"/>
</dbReference>
<dbReference type="InterPro" id="IPR014756">
    <property type="entry name" value="Ig_E-set"/>
</dbReference>
<dbReference type="Proteomes" id="UP000383932">
    <property type="component" value="Unassembled WGS sequence"/>
</dbReference>
<reference evidence="6 7" key="1">
    <citation type="journal article" date="2019" name="Fungal Biol. Biotechnol.">
        <title>Draft genome sequence of fastidious pathogen Ceratobasidium theobromae, which causes vascular-streak dieback in Theobroma cacao.</title>
        <authorList>
            <person name="Ali S.S."/>
            <person name="Asman A."/>
            <person name="Shao J."/>
            <person name="Firmansyah A.P."/>
            <person name="Susilo A.W."/>
            <person name="Rosmana A."/>
            <person name="McMahon P."/>
            <person name="Junaid M."/>
            <person name="Guest D."/>
            <person name="Kheng T.Y."/>
            <person name="Meinhardt L.W."/>
            <person name="Bailey B.A."/>
        </authorList>
    </citation>
    <scope>NUCLEOTIDE SEQUENCE [LARGE SCALE GENOMIC DNA]</scope>
    <source>
        <strain evidence="6 7">CT2</strain>
    </source>
</reference>
<dbReference type="Gene3D" id="2.130.10.80">
    <property type="entry name" value="Galactose oxidase/kelch, beta-propeller"/>
    <property type="match status" value="1"/>
</dbReference>
<protein>
    <submittedName>
        <fullName evidence="6">Copper radical oxidase</fullName>
    </submittedName>
</protein>
<keyword evidence="7" id="KW-1185">Reference proteome</keyword>
<organism evidence="6 7">
    <name type="scientific">Ceratobasidium theobromae</name>
    <dbReference type="NCBI Taxonomy" id="1582974"/>
    <lineage>
        <taxon>Eukaryota</taxon>
        <taxon>Fungi</taxon>
        <taxon>Dikarya</taxon>
        <taxon>Basidiomycota</taxon>
        <taxon>Agaricomycotina</taxon>
        <taxon>Agaricomycetes</taxon>
        <taxon>Cantharellales</taxon>
        <taxon>Ceratobasidiaceae</taxon>
        <taxon>Ceratobasidium</taxon>
    </lineage>
</organism>
<gene>
    <name evidence="6" type="ORF">CTheo_7345</name>
</gene>
<dbReference type="OrthoDB" id="2019572at2759"/>
<evidence type="ECO:0000256" key="2">
    <source>
        <dbReference type="SAM" id="MobiDB-lite"/>
    </source>
</evidence>
<dbReference type="PANTHER" id="PTHR32208">
    <property type="entry name" value="SECRETED PROTEIN-RELATED"/>
    <property type="match status" value="1"/>
</dbReference>